<keyword evidence="1" id="KW-0732">Signal</keyword>
<dbReference type="SMART" id="SM00062">
    <property type="entry name" value="PBPb"/>
    <property type="match status" value="1"/>
</dbReference>
<protein>
    <submittedName>
        <fullName evidence="3">Amino acid ABC transporter substrate-binding protein</fullName>
    </submittedName>
</protein>
<evidence type="ECO:0000313" key="4">
    <source>
        <dbReference type="Proteomes" id="UP000269923"/>
    </source>
</evidence>
<organism evidence="3 4">
    <name type="scientific">Conchiformibius steedae</name>
    <dbReference type="NCBI Taxonomy" id="153493"/>
    <lineage>
        <taxon>Bacteria</taxon>
        <taxon>Pseudomonadati</taxon>
        <taxon>Pseudomonadota</taxon>
        <taxon>Betaproteobacteria</taxon>
        <taxon>Neisseriales</taxon>
        <taxon>Neisseriaceae</taxon>
        <taxon>Conchiformibius</taxon>
    </lineage>
</organism>
<evidence type="ECO:0000256" key="1">
    <source>
        <dbReference type="ARBA" id="ARBA00022729"/>
    </source>
</evidence>
<dbReference type="SUPFAM" id="SSF53850">
    <property type="entry name" value="Periplasmic binding protein-like II"/>
    <property type="match status" value="1"/>
</dbReference>
<dbReference type="AlphaFoldDB" id="A0A3P2A7X3"/>
<dbReference type="Pfam" id="PF00497">
    <property type="entry name" value="SBP_bac_3"/>
    <property type="match status" value="1"/>
</dbReference>
<keyword evidence="4" id="KW-1185">Reference proteome</keyword>
<dbReference type="OrthoDB" id="8613538at2"/>
<evidence type="ECO:0000313" key="3">
    <source>
        <dbReference type="EMBL" id="RRD90370.1"/>
    </source>
</evidence>
<comment type="caution">
    <text evidence="3">The sequence shown here is derived from an EMBL/GenBank/DDBJ whole genome shotgun (WGS) entry which is preliminary data.</text>
</comment>
<dbReference type="EMBL" id="RQYC01000006">
    <property type="protein sequence ID" value="RRD90370.1"/>
    <property type="molecule type" value="Genomic_DNA"/>
</dbReference>
<evidence type="ECO:0000259" key="2">
    <source>
        <dbReference type="SMART" id="SM00062"/>
    </source>
</evidence>
<dbReference type="PANTHER" id="PTHR35936">
    <property type="entry name" value="MEMBRANE-BOUND LYTIC MUREIN TRANSGLYCOSYLASE F"/>
    <property type="match status" value="1"/>
</dbReference>
<dbReference type="Gene3D" id="3.40.190.10">
    <property type="entry name" value="Periplasmic binding protein-like II"/>
    <property type="match status" value="2"/>
</dbReference>
<accession>A0A3P2A7X3</accession>
<name>A0A3P2A7X3_9NEIS</name>
<dbReference type="InterPro" id="IPR001638">
    <property type="entry name" value="Solute-binding_3/MltF_N"/>
</dbReference>
<proteinExistence type="predicted"/>
<dbReference type="RefSeq" id="WP_124794573.1">
    <property type="nucleotide sequence ID" value="NZ_RQYC01000006.1"/>
</dbReference>
<gene>
    <name evidence="3" type="ORF">EII21_05475</name>
</gene>
<dbReference type="Proteomes" id="UP000269923">
    <property type="component" value="Unassembled WGS sequence"/>
</dbReference>
<sequence length="260" mass="28972">MNKWIAVLLCSTLLAACGDKKKPAQAAPADTTPSYRVATEMLNIPLVIRNGQDISGFELELLQAIAEKQNIKLTFELHGWQGIFDTLDKNQADIVAGAVTHSKERAERMDMTEPHFEYEFAMLANKHAAGARHFSDLRGKNVALKKDSIAETLIPMFSTAGDANIVRTTTTWEAVKDVLTEQSAAAVGSSAVMYHYAKEYRSRHPDLFVLTDASLPKKHYVFAVKKGNTQLLKILNDGLIKVRQDGTYDALYKKYWPQAQ</sequence>
<reference evidence="3 4" key="1">
    <citation type="submission" date="2018-11" db="EMBL/GenBank/DDBJ databases">
        <title>Genomes From Bacteria Associated with the Canine Oral Cavity: a Test Case for Automated Genome-Based Taxonomic Assignment.</title>
        <authorList>
            <person name="Coil D.A."/>
            <person name="Jospin G."/>
            <person name="Darling A.E."/>
            <person name="Wallis C."/>
            <person name="Davis I.J."/>
            <person name="Harris S."/>
            <person name="Eisen J.A."/>
            <person name="Holcombe L.J."/>
            <person name="O'Flynn C."/>
        </authorList>
    </citation>
    <scope>NUCLEOTIDE SEQUENCE [LARGE SCALE GENOMIC DNA]</scope>
    <source>
        <strain evidence="3 4">COT-280</strain>
    </source>
</reference>
<dbReference type="PROSITE" id="PS51257">
    <property type="entry name" value="PROKAR_LIPOPROTEIN"/>
    <property type="match status" value="1"/>
</dbReference>
<feature type="domain" description="Solute-binding protein family 3/N-terminal" evidence="2">
    <location>
        <begin position="34"/>
        <end position="259"/>
    </location>
</feature>
<dbReference type="CDD" id="cd13530">
    <property type="entry name" value="PBP2_peptides_like"/>
    <property type="match status" value="1"/>
</dbReference>
<dbReference type="STRING" id="1121352.GCA_000620925_00695"/>
<dbReference type="PANTHER" id="PTHR35936:SF17">
    <property type="entry name" value="ARGININE-BINDING EXTRACELLULAR PROTEIN ARTP"/>
    <property type="match status" value="1"/>
</dbReference>